<accession>A0AAU9WX11</accession>
<dbReference type="GO" id="GO:0004835">
    <property type="term" value="F:tubulin-tyrosine ligase activity"/>
    <property type="evidence" value="ECO:0007669"/>
    <property type="project" value="UniProtKB-EC"/>
</dbReference>
<dbReference type="Proteomes" id="UP001159428">
    <property type="component" value="Unassembled WGS sequence"/>
</dbReference>
<comment type="similarity">
    <text evidence="3">Belongs to the tubulin--tyrosine ligase family.</text>
</comment>
<keyword evidence="7" id="KW-0067">ATP-binding</keyword>
<evidence type="ECO:0000313" key="16">
    <source>
        <dbReference type="Proteomes" id="UP001159428"/>
    </source>
</evidence>
<dbReference type="InterPro" id="IPR052492">
    <property type="entry name" value="Tubulin-tyrosine_ligase"/>
</dbReference>
<organism evidence="15 16">
    <name type="scientific">Pocillopora meandrina</name>
    <dbReference type="NCBI Taxonomy" id="46732"/>
    <lineage>
        <taxon>Eukaryota</taxon>
        <taxon>Metazoa</taxon>
        <taxon>Cnidaria</taxon>
        <taxon>Anthozoa</taxon>
        <taxon>Hexacorallia</taxon>
        <taxon>Scleractinia</taxon>
        <taxon>Astrocoeniina</taxon>
        <taxon>Pocilloporidae</taxon>
        <taxon>Pocillopora</taxon>
    </lineage>
</organism>
<evidence type="ECO:0000256" key="3">
    <source>
        <dbReference type="ARBA" id="ARBA00006820"/>
    </source>
</evidence>
<evidence type="ECO:0000313" key="15">
    <source>
        <dbReference type="EMBL" id="CAH3128723.1"/>
    </source>
</evidence>
<gene>
    <name evidence="15" type="ORF">PMEA_00013078</name>
</gene>
<name>A0AAU9WX11_9CNID</name>
<keyword evidence="6" id="KW-0547">Nucleotide-binding</keyword>
<keyword evidence="8" id="KW-0460">Magnesium</keyword>
<feature type="region of interest" description="Disordered" evidence="14">
    <location>
        <begin position="357"/>
        <end position="381"/>
    </location>
</feature>
<dbReference type="EMBL" id="CALNXJ010000023">
    <property type="protein sequence ID" value="CAH3128723.1"/>
    <property type="molecule type" value="Genomic_DNA"/>
</dbReference>
<evidence type="ECO:0000256" key="12">
    <source>
        <dbReference type="ARBA" id="ARBA00041021"/>
    </source>
</evidence>
<dbReference type="Gene3D" id="3.30.470.20">
    <property type="entry name" value="ATP-grasp fold, B domain"/>
    <property type="match status" value="1"/>
</dbReference>
<evidence type="ECO:0000256" key="4">
    <source>
        <dbReference type="ARBA" id="ARBA00011245"/>
    </source>
</evidence>
<dbReference type="PANTHER" id="PTHR46570">
    <property type="entry name" value="TUBULIN--TYROSINE LIGASE"/>
    <property type="match status" value="1"/>
</dbReference>
<evidence type="ECO:0000256" key="8">
    <source>
        <dbReference type="ARBA" id="ARBA00022842"/>
    </source>
</evidence>
<dbReference type="EC" id="6.3.2.25" evidence="11"/>
<sequence>MYTLVNRDEESSVYNFVKNLLLEGSSEKTKWREVHQDFERFNLMFGERKRKGLDYTRLGHVPGLCQAVNYYRGSENLLCKKVPLVKYVRSITQSEAETYQWIPVSFIILPAQLKSKSDSRMNKSAKYVDEREKLEAFANSLKEKVWIAKSSSGAKGKDIFISNDIEEIVAFVDEQTQGFVVQKYIENPLLLDKNRKFDIRCWVLLDHTYTIYIFSEGVLRTSSEPYDVDNLKNITSHLTNHCIQEEYSGNFGLYEEGNEMFYGEFSRYLEETFGVSLATTILPQINSIVKKCLLGLKEELTTEGLSYHSFQLFGFDFMIDAQFHVWLLEVNGAPACAKALLPDLAQDLVRKAIDPLFPRDSRNDEPFESDSSESKTQDTTKGHFVII</sequence>
<comment type="catalytic activity">
    <reaction evidence="13">
        <text>C-terminal L-alpha-aminoacyl-L-glutamyl-L-glutamyl-[tubulin] + L-tyrosine + ATP = C-terminal L-alpha-aminoacyl-L-glutamyl-L-glutamyl-L-tyrosyl-[tubulin] + ADP + phosphate + H(+)</text>
        <dbReference type="Rhea" id="RHEA:17605"/>
        <dbReference type="Rhea" id="RHEA-COMP:16434"/>
        <dbReference type="Rhea" id="RHEA-COMP:16435"/>
        <dbReference type="ChEBI" id="CHEBI:15378"/>
        <dbReference type="ChEBI" id="CHEBI:30616"/>
        <dbReference type="ChEBI" id="CHEBI:43474"/>
        <dbReference type="ChEBI" id="CHEBI:58315"/>
        <dbReference type="ChEBI" id="CHEBI:149554"/>
        <dbReference type="ChEBI" id="CHEBI:149555"/>
        <dbReference type="ChEBI" id="CHEBI:456216"/>
        <dbReference type="EC" id="6.3.2.25"/>
    </reaction>
</comment>
<evidence type="ECO:0000256" key="14">
    <source>
        <dbReference type="SAM" id="MobiDB-lite"/>
    </source>
</evidence>
<dbReference type="PROSITE" id="PS51221">
    <property type="entry name" value="TTL"/>
    <property type="match status" value="1"/>
</dbReference>
<evidence type="ECO:0000256" key="9">
    <source>
        <dbReference type="ARBA" id="ARBA00022958"/>
    </source>
</evidence>
<protein>
    <recommendedName>
        <fullName evidence="12">Tubulin--tyrosine ligase</fullName>
        <ecNumber evidence="11">6.3.2.25</ecNumber>
    </recommendedName>
</protein>
<comment type="function">
    <text evidence="10">Catalyzes the post-translational addition of a tyrosine to the C-terminal end of detyrosinated alpha-tubulin.</text>
</comment>
<comment type="caution">
    <text evidence="15">The sequence shown here is derived from an EMBL/GenBank/DDBJ whole genome shotgun (WGS) entry which is preliminary data.</text>
</comment>
<evidence type="ECO:0000256" key="10">
    <source>
        <dbReference type="ARBA" id="ARBA00037791"/>
    </source>
</evidence>
<evidence type="ECO:0000256" key="1">
    <source>
        <dbReference type="ARBA" id="ARBA00001946"/>
    </source>
</evidence>
<evidence type="ECO:0000256" key="2">
    <source>
        <dbReference type="ARBA" id="ARBA00001958"/>
    </source>
</evidence>
<dbReference type="Gene3D" id="3.40.50.11480">
    <property type="match status" value="1"/>
</dbReference>
<dbReference type="GO" id="GO:0005524">
    <property type="term" value="F:ATP binding"/>
    <property type="evidence" value="ECO:0007669"/>
    <property type="project" value="UniProtKB-KW"/>
</dbReference>
<proteinExistence type="inferred from homology"/>
<dbReference type="AlphaFoldDB" id="A0AAU9WX11"/>
<evidence type="ECO:0000256" key="6">
    <source>
        <dbReference type="ARBA" id="ARBA00022741"/>
    </source>
</evidence>
<dbReference type="GO" id="GO:0005876">
    <property type="term" value="C:spindle microtubule"/>
    <property type="evidence" value="ECO:0007669"/>
    <property type="project" value="TreeGrafter"/>
</dbReference>
<evidence type="ECO:0000256" key="5">
    <source>
        <dbReference type="ARBA" id="ARBA00022598"/>
    </source>
</evidence>
<dbReference type="InterPro" id="IPR004344">
    <property type="entry name" value="TTL/TTLL_fam"/>
</dbReference>
<evidence type="ECO:0000256" key="11">
    <source>
        <dbReference type="ARBA" id="ARBA00038960"/>
    </source>
</evidence>
<keyword evidence="16" id="KW-1185">Reference proteome</keyword>
<keyword evidence="5" id="KW-0436">Ligase</keyword>
<reference evidence="15 16" key="1">
    <citation type="submission" date="2022-05" db="EMBL/GenBank/DDBJ databases">
        <authorList>
            <consortium name="Genoscope - CEA"/>
            <person name="William W."/>
        </authorList>
    </citation>
    <scope>NUCLEOTIDE SEQUENCE [LARGE SCALE GENOMIC DNA]</scope>
</reference>
<dbReference type="PANTHER" id="PTHR46570:SF1">
    <property type="entry name" value="TUBULIN--TYROSINE LIGASE"/>
    <property type="match status" value="1"/>
</dbReference>
<evidence type="ECO:0000256" key="13">
    <source>
        <dbReference type="ARBA" id="ARBA00047950"/>
    </source>
</evidence>
<dbReference type="GO" id="GO:0000226">
    <property type="term" value="P:microtubule cytoskeleton organization"/>
    <property type="evidence" value="ECO:0007669"/>
    <property type="project" value="TreeGrafter"/>
</dbReference>
<comment type="cofactor">
    <cofactor evidence="1">
        <name>Mg(2+)</name>
        <dbReference type="ChEBI" id="CHEBI:18420"/>
    </cofactor>
</comment>
<comment type="cofactor">
    <cofactor evidence="2">
        <name>K(+)</name>
        <dbReference type="ChEBI" id="CHEBI:29103"/>
    </cofactor>
</comment>
<dbReference type="Pfam" id="PF03133">
    <property type="entry name" value="TTL"/>
    <property type="match status" value="1"/>
</dbReference>
<evidence type="ECO:0000256" key="7">
    <source>
        <dbReference type="ARBA" id="ARBA00022840"/>
    </source>
</evidence>
<keyword evidence="9" id="KW-0630">Potassium</keyword>
<dbReference type="SUPFAM" id="SSF56059">
    <property type="entry name" value="Glutathione synthetase ATP-binding domain-like"/>
    <property type="match status" value="1"/>
</dbReference>
<comment type="subunit">
    <text evidence="4">Monomer.</text>
</comment>
<feature type="compositionally biased region" description="Basic and acidic residues" evidence="14">
    <location>
        <begin position="372"/>
        <end position="381"/>
    </location>
</feature>